<reference evidence="2 3" key="1">
    <citation type="submission" date="2020-12" db="EMBL/GenBank/DDBJ databases">
        <title>Whole genome sequencing and de novo assembly of Staphylococcus pseudintermedius: a novel pangenome approach to unravel pathogenesis of canine pyoderma.</title>
        <authorList>
            <person name="Ferrer L."/>
            <person name="Perez D."/>
            <person name="Fonticoba R."/>
            <person name="Vines J."/>
            <person name="Fabregas N."/>
            <person name="Madronero S."/>
            <person name="Meroni G."/>
            <person name="Martino P."/>
            <person name="Martinez S."/>
            <person name="Cusco A."/>
            <person name="Migura L."/>
            <person name="Francino O."/>
        </authorList>
    </citation>
    <scope>NUCLEOTIDE SEQUENCE [LARGE SCALE GENOMIC DNA]</scope>
    <source>
        <strain evidence="2 3">HSP080</strain>
    </source>
</reference>
<sequence length="262" mass="30716">MFRETFVWVILLLFNLINTILLLSGKKLLFSVPLWVTWSLWGVITFIIIGLVVFRKVIQNKYSSLNTSARSSIQLDKNEFFFQSPVYTVDKQTIPIYGEYNMTYTTFFFNNFHKLISIFGFQPIYSTFLNSENVSVKVIPKKVLTMRPKYNVYMNDKQIGTFEMKKFLDSGGKQQLPYQLNYGSEQFLMKNSYLSKKTTILNNRNEELLIANRSLFDFSKNRTTNKRGEQHHLKLICESVKKEILIAIYIQAIINKQTQPNS</sequence>
<proteinExistence type="predicted"/>
<gene>
    <name evidence="2" type="ORF">JGZ15_01875</name>
</gene>
<organism evidence="2 3">
    <name type="scientific">Staphylococcus pseudintermedius</name>
    <dbReference type="NCBI Taxonomy" id="283734"/>
    <lineage>
        <taxon>Bacteria</taxon>
        <taxon>Bacillati</taxon>
        <taxon>Bacillota</taxon>
        <taxon>Bacilli</taxon>
        <taxon>Bacillales</taxon>
        <taxon>Staphylococcaceae</taxon>
        <taxon>Staphylococcus</taxon>
        <taxon>Staphylococcus intermedius group</taxon>
    </lineage>
</organism>
<accession>A0A7T7SXE6</accession>
<feature type="transmembrane region" description="Helical" evidence="1">
    <location>
        <begin position="6"/>
        <end position="23"/>
    </location>
</feature>
<evidence type="ECO:0000313" key="2">
    <source>
        <dbReference type="EMBL" id="QQM99165.1"/>
    </source>
</evidence>
<keyword evidence="1" id="KW-0812">Transmembrane</keyword>
<name>A0A7T7SXE6_STAPS</name>
<dbReference type="Proteomes" id="UP000595859">
    <property type="component" value="Chromosome"/>
</dbReference>
<keyword evidence="1" id="KW-1133">Transmembrane helix</keyword>
<protein>
    <submittedName>
        <fullName evidence="2">Uncharacterized protein</fullName>
    </submittedName>
</protein>
<keyword evidence="1" id="KW-0472">Membrane</keyword>
<dbReference type="AlphaFoldDB" id="A0A7T7SXE6"/>
<dbReference type="RefSeq" id="WP_199570139.1">
    <property type="nucleotide sequence ID" value="NZ_CAJESG010000004.1"/>
</dbReference>
<evidence type="ECO:0000313" key="3">
    <source>
        <dbReference type="Proteomes" id="UP000595859"/>
    </source>
</evidence>
<dbReference type="EMBL" id="CP066884">
    <property type="protein sequence ID" value="QQM99165.1"/>
    <property type="molecule type" value="Genomic_DNA"/>
</dbReference>
<evidence type="ECO:0000256" key="1">
    <source>
        <dbReference type="SAM" id="Phobius"/>
    </source>
</evidence>
<feature type="transmembrane region" description="Helical" evidence="1">
    <location>
        <begin position="35"/>
        <end position="54"/>
    </location>
</feature>